<feature type="transmembrane region" description="Helical" evidence="6">
    <location>
        <begin position="408"/>
        <end position="427"/>
    </location>
</feature>
<comment type="function">
    <text evidence="1">Multidrug efflux pump.</text>
</comment>
<evidence type="ECO:0000313" key="7">
    <source>
        <dbReference type="EMBL" id="KWZ80722.1"/>
    </source>
</evidence>
<comment type="similarity">
    <text evidence="2">Belongs to the multi antimicrobial extrusion (MATE) (TC 2.A.66.1) family.</text>
</comment>
<sequence>MEMKRQKLNSYRWKNAVLQAAFGLLALVFRVTCYSQNRKFRQAKKLYSFYQGDIIWVALKRTDKKARKMKKRGLMEIKAVKLKQKSTFYLNRYLTGDSIDYREVIGIIVPIFVDQAFLILMSFLNTAMISSAGVSAVSAVNMVDSLNIFLVNVFIAIATGGTVIVAQYKGIGNKEMVSKTATQAISAVAIFSVVLAVFVIVFNTPTLNLLFGKADAAVFHNARIYLIGSCLSYPFIAIFQAVLGGLRGVGETKPCLGLSLFMNLTNTVLNVVFITIFHMGVVGLVTSILCARIFGMIASIFYVMKYNETIRFKIKNALHLDFSLLKKVMFIGIPFAAEQIFFNGGKLLTQTFIVQLGTLALTENAIASSITLLFQIGPNALSIAIVTIVGQCMGRRNIDDARKFAKSFIVLSSLLYIVTTAILLPFFPVMMQLFNPPDSIIPTIFTIVLISAVGQPLLWPQSFIMPAVLRAAGDSTFTSVASLLSMWLLRVILGYILGITFGFGITGVWVAMIAEWGVRGLIFMNRFKGAKWYAHKLV</sequence>
<dbReference type="PANTHER" id="PTHR43298">
    <property type="entry name" value="MULTIDRUG RESISTANCE PROTEIN NORM-RELATED"/>
    <property type="match status" value="1"/>
</dbReference>
<dbReference type="GO" id="GO:0005886">
    <property type="term" value="C:plasma membrane"/>
    <property type="evidence" value="ECO:0007669"/>
    <property type="project" value="TreeGrafter"/>
</dbReference>
<feature type="transmembrane region" description="Helical" evidence="6">
    <location>
        <begin position="324"/>
        <end position="345"/>
    </location>
</feature>
<dbReference type="PATRIC" id="fig|1398.22.peg.2234"/>
<evidence type="ECO:0000256" key="2">
    <source>
        <dbReference type="ARBA" id="ARBA00010199"/>
    </source>
</evidence>
<dbReference type="Pfam" id="PF01554">
    <property type="entry name" value="MatE"/>
    <property type="match status" value="2"/>
</dbReference>
<keyword evidence="4" id="KW-0813">Transport</keyword>
<accession>A0A133KMH6</accession>
<dbReference type="GO" id="GO:0042910">
    <property type="term" value="F:xenobiotic transmembrane transporter activity"/>
    <property type="evidence" value="ECO:0007669"/>
    <property type="project" value="InterPro"/>
</dbReference>
<feature type="transmembrane region" description="Helical" evidence="6">
    <location>
        <begin position="146"/>
        <end position="168"/>
    </location>
</feature>
<organism evidence="7 8">
    <name type="scientific">Heyndrickxia coagulans</name>
    <name type="common">Weizmannia coagulans</name>
    <dbReference type="NCBI Taxonomy" id="1398"/>
    <lineage>
        <taxon>Bacteria</taxon>
        <taxon>Bacillati</taxon>
        <taxon>Bacillota</taxon>
        <taxon>Bacilli</taxon>
        <taxon>Bacillales</taxon>
        <taxon>Bacillaceae</taxon>
        <taxon>Heyndrickxia</taxon>
    </lineage>
</organism>
<evidence type="ECO:0000256" key="3">
    <source>
        <dbReference type="ARBA" id="ARBA00020268"/>
    </source>
</evidence>
<feature type="transmembrane region" description="Helical" evidence="6">
    <location>
        <begin position="283"/>
        <end position="303"/>
    </location>
</feature>
<feature type="transmembrane region" description="Helical" evidence="6">
    <location>
        <begin position="439"/>
        <end position="459"/>
    </location>
</feature>
<dbReference type="Proteomes" id="UP000070376">
    <property type="component" value="Unassembled WGS sequence"/>
</dbReference>
<gene>
    <name evidence="7" type="ORF">HMPREF3213_02226</name>
</gene>
<dbReference type="GO" id="GO:0015297">
    <property type="term" value="F:antiporter activity"/>
    <property type="evidence" value="ECO:0007669"/>
    <property type="project" value="InterPro"/>
</dbReference>
<feature type="transmembrane region" description="Helical" evidence="6">
    <location>
        <begin position="180"/>
        <end position="202"/>
    </location>
</feature>
<evidence type="ECO:0000256" key="6">
    <source>
        <dbReference type="SAM" id="Phobius"/>
    </source>
</evidence>
<evidence type="ECO:0000313" key="8">
    <source>
        <dbReference type="Proteomes" id="UP000070376"/>
    </source>
</evidence>
<dbReference type="CDD" id="cd13137">
    <property type="entry name" value="MATE_NorM_like"/>
    <property type="match status" value="1"/>
</dbReference>
<dbReference type="InterPro" id="IPR002528">
    <property type="entry name" value="MATE_fam"/>
</dbReference>
<protein>
    <recommendedName>
        <fullName evidence="3">Probable multidrug resistance protein NorM</fullName>
    </recommendedName>
    <alternativeName>
        <fullName evidence="5">Multidrug-efflux transporter</fullName>
    </alternativeName>
</protein>
<name>A0A133KMH6_HEYCO</name>
<dbReference type="EMBL" id="LRPN01000088">
    <property type="protein sequence ID" value="KWZ80722.1"/>
    <property type="molecule type" value="Genomic_DNA"/>
</dbReference>
<evidence type="ECO:0000256" key="1">
    <source>
        <dbReference type="ARBA" id="ARBA00003408"/>
    </source>
</evidence>
<dbReference type="AlphaFoldDB" id="A0A133KMH6"/>
<feature type="transmembrane region" description="Helical" evidence="6">
    <location>
        <begin position="117"/>
        <end position="140"/>
    </location>
</feature>
<evidence type="ECO:0000256" key="5">
    <source>
        <dbReference type="ARBA" id="ARBA00031636"/>
    </source>
</evidence>
<dbReference type="PANTHER" id="PTHR43298:SF2">
    <property type="entry name" value="FMN_FAD EXPORTER YEEO-RELATED"/>
    <property type="match status" value="1"/>
</dbReference>
<keyword evidence="6" id="KW-0472">Membrane</keyword>
<comment type="caution">
    <text evidence="7">The sequence shown here is derived from an EMBL/GenBank/DDBJ whole genome shotgun (WGS) entry which is preliminary data.</text>
</comment>
<feature type="transmembrane region" description="Helical" evidence="6">
    <location>
        <begin position="495"/>
        <end position="518"/>
    </location>
</feature>
<dbReference type="InterPro" id="IPR050222">
    <property type="entry name" value="MATE_MdtK"/>
</dbReference>
<evidence type="ECO:0000256" key="4">
    <source>
        <dbReference type="ARBA" id="ARBA00022448"/>
    </source>
</evidence>
<feature type="transmembrane region" description="Helical" evidence="6">
    <location>
        <begin position="255"/>
        <end position="277"/>
    </location>
</feature>
<keyword evidence="6" id="KW-1133">Transmembrane helix</keyword>
<feature type="transmembrane region" description="Helical" evidence="6">
    <location>
        <begin position="365"/>
        <end position="388"/>
    </location>
</feature>
<feature type="transmembrane region" description="Helical" evidence="6">
    <location>
        <begin position="222"/>
        <end position="243"/>
    </location>
</feature>
<proteinExistence type="inferred from homology"/>
<reference evidence="8" key="1">
    <citation type="submission" date="2016-01" db="EMBL/GenBank/DDBJ databases">
        <authorList>
            <person name="Mitreva M."/>
            <person name="Pepin K.H."/>
            <person name="Mihindukulasuriya K.A."/>
            <person name="Fulton R."/>
            <person name="Fronick C."/>
            <person name="O'Laughlin M."/>
            <person name="Miner T."/>
            <person name="Herter B."/>
            <person name="Rosa B.A."/>
            <person name="Cordes M."/>
            <person name="Tomlinson C."/>
            <person name="Wollam A."/>
            <person name="Palsikar V.B."/>
            <person name="Mardis E.R."/>
            <person name="Wilson R.K."/>
        </authorList>
    </citation>
    <scope>NUCLEOTIDE SEQUENCE [LARGE SCALE GENOMIC DNA]</scope>
    <source>
        <strain evidence="8">GED7749B</strain>
    </source>
</reference>
<dbReference type="NCBIfam" id="TIGR00797">
    <property type="entry name" value="matE"/>
    <property type="match status" value="1"/>
</dbReference>
<keyword evidence="6" id="KW-0812">Transmembrane</keyword>